<keyword evidence="2 4" id="KW-0663">Pyridoxal phosphate</keyword>
<dbReference type="PANTHER" id="PTHR32328:SF0">
    <property type="entry name" value="L-SERYL-TRNA(SEC) SELENIUM TRANSFERASE"/>
    <property type="match status" value="1"/>
</dbReference>
<feature type="modified residue" description="N6-(pyridoxal phosphate)lysine" evidence="4">
    <location>
        <position position="204"/>
    </location>
</feature>
<evidence type="ECO:0000313" key="5">
    <source>
        <dbReference type="EMBL" id="AGR42208.1"/>
    </source>
</evidence>
<dbReference type="PANTHER" id="PTHR32328">
    <property type="entry name" value="L-SERYL-TRNA(SEC) SELENIUM TRANSFERASE"/>
    <property type="match status" value="1"/>
</dbReference>
<name>S5MEN2_9MOLU</name>
<dbReference type="RefSeq" id="WP_020836440.1">
    <property type="nucleotide sequence ID" value="NC_021833.1"/>
</dbReference>
<proteinExistence type="inferred from homology"/>
<reference evidence="5 6" key="1">
    <citation type="journal article" date="2013" name="Genome Biol. Evol.">
        <title>Comparison of metabolic capacities and inference of gene content evolution in mosquito-associated Spiroplasma diminutum and S. taiwanense.</title>
        <authorList>
            <person name="Lo W.S."/>
            <person name="Ku C."/>
            <person name="Chen L.L."/>
            <person name="Chang T.H."/>
            <person name="Kuo C.H."/>
        </authorList>
    </citation>
    <scope>NUCLEOTIDE SEQUENCE [LARGE SCALE GENOMIC DNA]</scope>
    <source>
        <strain evidence="5">CUAS-1</strain>
    </source>
</reference>
<evidence type="ECO:0000256" key="2">
    <source>
        <dbReference type="ARBA" id="ARBA00022898"/>
    </source>
</evidence>
<dbReference type="HOGENOM" id="CLU_040896_1_0_14"/>
<protein>
    <submittedName>
        <fullName evidence="5">L-seryl-tRNA selenocysteine synthase</fullName>
    </submittedName>
</protein>
<dbReference type="EMBL" id="CP005076">
    <property type="protein sequence ID" value="AGR42208.1"/>
    <property type="molecule type" value="Genomic_DNA"/>
</dbReference>
<dbReference type="GO" id="GO:0004125">
    <property type="term" value="F:L-seryl-tRNA(Sec) selenium transferase activity"/>
    <property type="evidence" value="ECO:0007669"/>
    <property type="project" value="TreeGrafter"/>
</dbReference>
<organism evidence="5 6">
    <name type="scientific">Spiroplasma diminutum CUAS-1</name>
    <dbReference type="NCBI Taxonomy" id="1276221"/>
    <lineage>
        <taxon>Bacteria</taxon>
        <taxon>Bacillati</taxon>
        <taxon>Mycoplasmatota</taxon>
        <taxon>Mollicutes</taxon>
        <taxon>Entomoplasmatales</taxon>
        <taxon>Spiroplasmataceae</taxon>
        <taxon>Spiroplasma</taxon>
    </lineage>
</organism>
<dbReference type="KEGG" id="sdi:SDIMI_v3c05040"/>
<dbReference type="STRING" id="1276221.SDIMI_v3c05040"/>
<evidence type="ECO:0000256" key="4">
    <source>
        <dbReference type="PIRSR" id="PIRSR618319-50"/>
    </source>
</evidence>
<dbReference type="Pfam" id="PF03841">
    <property type="entry name" value="SelA"/>
    <property type="match status" value="1"/>
</dbReference>
<sequence length="350" mass="39400">MKNNFRKVINADGRMSILGVSRISDDVADAIKYAGNNFFVMSEFKEEVNLKIKKIINSENVCVVNSASAGISLAAAATIYKDRVYDVNKIVPNNNEIIIAKGQNIDFGAPIEILLNLIGAKTIEAGYSNMCKKEDYEYQINSNTAAILYVVSHHCVQKNMASLQEVIDLSKKNKIPLIVDCAAEEDIKKYSSMDIDVVIFSGSKAVEGPTSGLVFGKNELIINNIKLHSNIIGRVMKIGKENIYGLLKALENYIPKKVINFNSYLDIFNNNSKIVCWKDIDDRNIERIRFEIKDSIISARELSERLKKNDVAIYLRDYFSLQGFLDIDLRNISLEEAKIINQEIIRILGE</sequence>
<comment type="cofactor">
    <cofactor evidence="1 4">
        <name>pyridoxal 5'-phosphate</name>
        <dbReference type="ChEBI" id="CHEBI:597326"/>
    </cofactor>
</comment>
<gene>
    <name evidence="5" type="ORF">SDIMI_v3c05040</name>
</gene>
<dbReference type="OrthoDB" id="9787096at2"/>
<accession>S5MEN2</accession>
<dbReference type="Gene3D" id="3.40.640.10">
    <property type="entry name" value="Type I PLP-dependent aspartate aminotransferase-like (Major domain)"/>
    <property type="match status" value="1"/>
</dbReference>
<dbReference type="eggNOG" id="COG1921">
    <property type="taxonomic scope" value="Bacteria"/>
</dbReference>
<dbReference type="InParanoid" id="S5MEN2"/>
<dbReference type="InterPro" id="IPR015421">
    <property type="entry name" value="PyrdxlP-dep_Trfase_major"/>
</dbReference>
<dbReference type="AlphaFoldDB" id="S5MEN2"/>
<dbReference type="PATRIC" id="fig|1276221.3.peg.503"/>
<dbReference type="InterPro" id="IPR018319">
    <property type="entry name" value="SelA-like"/>
</dbReference>
<evidence type="ECO:0000256" key="3">
    <source>
        <dbReference type="ARBA" id="ARBA00044507"/>
    </source>
</evidence>
<keyword evidence="6" id="KW-1185">Reference proteome</keyword>
<dbReference type="InterPro" id="IPR015424">
    <property type="entry name" value="PyrdxlP-dep_Trfase"/>
</dbReference>
<comment type="similarity">
    <text evidence="3">Belongs to the SelA family.</text>
</comment>
<dbReference type="Proteomes" id="UP000014983">
    <property type="component" value="Chromosome"/>
</dbReference>
<dbReference type="SUPFAM" id="SSF53383">
    <property type="entry name" value="PLP-dependent transferases"/>
    <property type="match status" value="1"/>
</dbReference>
<evidence type="ECO:0000256" key="1">
    <source>
        <dbReference type="ARBA" id="ARBA00001933"/>
    </source>
</evidence>
<evidence type="ECO:0000313" key="6">
    <source>
        <dbReference type="Proteomes" id="UP000014983"/>
    </source>
</evidence>